<dbReference type="PROSITE" id="PS01017">
    <property type="entry name" value="STEROL_REDUCT_1"/>
    <property type="match status" value="1"/>
</dbReference>
<evidence type="ECO:0000256" key="10">
    <source>
        <dbReference type="ARBA" id="ARBA00023136"/>
    </source>
</evidence>
<feature type="transmembrane region" description="Helical" evidence="13">
    <location>
        <begin position="130"/>
        <end position="152"/>
    </location>
</feature>
<feature type="compositionally biased region" description="Basic and acidic residues" evidence="14">
    <location>
        <begin position="1"/>
        <end position="11"/>
    </location>
</feature>
<feature type="transmembrane region" description="Helical" evidence="13">
    <location>
        <begin position="399"/>
        <end position="416"/>
    </location>
</feature>
<evidence type="ECO:0000256" key="4">
    <source>
        <dbReference type="ARBA" id="ARBA00022692"/>
    </source>
</evidence>
<keyword evidence="4 13" id="KW-0812">Transmembrane</keyword>
<comment type="subcellular location">
    <subcellularLocation>
        <location evidence="1">Membrane</location>
        <topology evidence="1">Multi-pass membrane protein</topology>
    </subcellularLocation>
</comment>
<evidence type="ECO:0000256" key="12">
    <source>
        <dbReference type="ARBA" id="ARBA00023221"/>
    </source>
</evidence>
<feature type="transmembrane region" description="Helical" evidence="13">
    <location>
        <begin position="452"/>
        <end position="471"/>
    </location>
</feature>
<dbReference type="PANTHER" id="PTHR21257:SF52">
    <property type="entry name" value="DELTA(14)-STEROL REDUCTASE TM7SF2"/>
    <property type="match status" value="1"/>
</dbReference>
<evidence type="ECO:0000313" key="16">
    <source>
        <dbReference type="Proteomes" id="UP000799776"/>
    </source>
</evidence>
<comment type="similarity">
    <text evidence="2 13">Belongs to the ERG4/ERG24 family.</text>
</comment>
<dbReference type="InterPro" id="IPR001171">
    <property type="entry name" value="ERG24_DHCR-like"/>
</dbReference>
<evidence type="ECO:0000256" key="2">
    <source>
        <dbReference type="ARBA" id="ARBA00005402"/>
    </source>
</evidence>
<keyword evidence="3 13" id="KW-0444">Lipid biosynthesis</keyword>
<feature type="transmembrane region" description="Helical" evidence="13">
    <location>
        <begin position="33"/>
        <end position="52"/>
    </location>
</feature>
<dbReference type="GO" id="GO:0050613">
    <property type="term" value="F:Delta14-sterol reductase activity"/>
    <property type="evidence" value="ECO:0007669"/>
    <property type="project" value="TreeGrafter"/>
</dbReference>
<feature type="transmembrane region" description="Helical" evidence="13">
    <location>
        <begin position="164"/>
        <end position="184"/>
    </location>
</feature>
<evidence type="ECO:0000256" key="13">
    <source>
        <dbReference type="RuleBase" id="RU369120"/>
    </source>
</evidence>
<accession>A0A9P4I1Y9</accession>
<keyword evidence="9 13" id="KW-0443">Lipid metabolism</keyword>
<keyword evidence="11 13" id="KW-1207">Sterol metabolism</keyword>
<dbReference type="OrthoDB" id="10262235at2759"/>
<proteinExistence type="inferred from homology"/>
<reference evidence="15" key="1">
    <citation type="journal article" date="2020" name="Stud. Mycol.">
        <title>101 Dothideomycetes genomes: a test case for predicting lifestyles and emergence of pathogens.</title>
        <authorList>
            <person name="Haridas S."/>
            <person name="Albert R."/>
            <person name="Binder M."/>
            <person name="Bloem J."/>
            <person name="Labutti K."/>
            <person name="Salamov A."/>
            <person name="Andreopoulos B."/>
            <person name="Baker S."/>
            <person name="Barry K."/>
            <person name="Bills G."/>
            <person name="Bluhm B."/>
            <person name="Cannon C."/>
            <person name="Castanera R."/>
            <person name="Culley D."/>
            <person name="Daum C."/>
            <person name="Ezra D."/>
            <person name="Gonzalez J."/>
            <person name="Henrissat B."/>
            <person name="Kuo A."/>
            <person name="Liang C."/>
            <person name="Lipzen A."/>
            <person name="Lutzoni F."/>
            <person name="Magnuson J."/>
            <person name="Mondo S."/>
            <person name="Nolan M."/>
            <person name="Ohm R."/>
            <person name="Pangilinan J."/>
            <person name="Park H.-J."/>
            <person name="Ramirez L."/>
            <person name="Alfaro M."/>
            <person name="Sun H."/>
            <person name="Tritt A."/>
            <person name="Yoshinaga Y."/>
            <person name="Zwiers L.-H."/>
            <person name="Turgeon B."/>
            <person name="Goodwin S."/>
            <person name="Spatafora J."/>
            <person name="Crous P."/>
            <person name="Grigoriev I."/>
        </authorList>
    </citation>
    <scope>NUCLEOTIDE SEQUENCE</scope>
    <source>
        <strain evidence="15">CBS 121410</strain>
    </source>
</reference>
<feature type="transmembrane region" description="Helical" evidence="13">
    <location>
        <begin position="87"/>
        <end position="110"/>
    </location>
</feature>
<evidence type="ECO:0000313" key="15">
    <source>
        <dbReference type="EMBL" id="KAF2091538.1"/>
    </source>
</evidence>
<gene>
    <name evidence="15" type="ORF">K490DRAFT_60976</name>
</gene>
<comment type="caution">
    <text evidence="15">The sequence shown here is derived from an EMBL/GenBank/DDBJ whole genome shotgun (WGS) entry which is preliminary data.</text>
</comment>
<dbReference type="Pfam" id="PF01222">
    <property type="entry name" value="ERG4_ERG24"/>
    <property type="match status" value="1"/>
</dbReference>
<evidence type="ECO:0000256" key="6">
    <source>
        <dbReference type="ARBA" id="ARBA00022989"/>
    </source>
</evidence>
<dbReference type="PROSITE" id="PS01018">
    <property type="entry name" value="STEROL_REDUCT_2"/>
    <property type="match status" value="1"/>
</dbReference>
<dbReference type="AlphaFoldDB" id="A0A9P4I1Y9"/>
<keyword evidence="6 13" id="KW-1133">Transmembrane helix</keyword>
<evidence type="ECO:0000256" key="9">
    <source>
        <dbReference type="ARBA" id="ARBA00023098"/>
    </source>
</evidence>
<dbReference type="GO" id="GO:0006696">
    <property type="term" value="P:ergosterol biosynthetic process"/>
    <property type="evidence" value="ECO:0007669"/>
    <property type="project" value="TreeGrafter"/>
</dbReference>
<evidence type="ECO:0000256" key="5">
    <source>
        <dbReference type="ARBA" id="ARBA00022955"/>
    </source>
</evidence>
<keyword evidence="16" id="KW-1185">Reference proteome</keyword>
<keyword evidence="10 13" id="KW-0472">Membrane</keyword>
<dbReference type="Proteomes" id="UP000799776">
    <property type="component" value="Unassembled WGS sequence"/>
</dbReference>
<protein>
    <recommendedName>
        <fullName evidence="13">Delta(14)-sterol reductase</fullName>
    </recommendedName>
    <alternativeName>
        <fullName evidence="13">C-14 sterol reductase</fullName>
    </alternativeName>
    <alternativeName>
        <fullName evidence="13">Sterol C14-reductase</fullName>
    </alternativeName>
</protein>
<feature type="region of interest" description="Disordered" evidence="14">
    <location>
        <begin position="1"/>
        <end position="21"/>
    </location>
</feature>
<dbReference type="EMBL" id="ML978711">
    <property type="protein sequence ID" value="KAF2091538.1"/>
    <property type="molecule type" value="Genomic_DNA"/>
</dbReference>
<evidence type="ECO:0000256" key="1">
    <source>
        <dbReference type="ARBA" id="ARBA00004141"/>
    </source>
</evidence>
<dbReference type="GO" id="GO:0005789">
    <property type="term" value="C:endoplasmic reticulum membrane"/>
    <property type="evidence" value="ECO:0007669"/>
    <property type="project" value="TreeGrafter"/>
</dbReference>
<keyword evidence="8 13" id="KW-0756">Sterol biosynthesis</keyword>
<keyword evidence="7 13" id="KW-0560">Oxidoreductase</keyword>
<evidence type="ECO:0000256" key="11">
    <source>
        <dbReference type="ARBA" id="ARBA00023166"/>
    </source>
</evidence>
<evidence type="ECO:0000256" key="3">
    <source>
        <dbReference type="ARBA" id="ARBA00022516"/>
    </source>
</evidence>
<evidence type="ECO:0000256" key="14">
    <source>
        <dbReference type="SAM" id="MobiDB-lite"/>
    </source>
</evidence>
<evidence type="ECO:0000256" key="7">
    <source>
        <dbReference type="ARBA" id="ARBA00023002"/>
    </source>
</evidence>
<name>A0A9P4I1Y9_9PEZI</name>
<keyword evidence="5 13" id="KW-0752">Steroid biosynthesis</keyword>
<feature type="transmembrane region" description="Helical" evidence="13">
    <location>
        <begin position="329"/>
        <end position="348"/>
    </location>
</feature>
<dbReference type="Gene3D" id="1.20.120.1630">
    <property type="match status" value="1"/>
</dbReference>
<evidence type="ECO:0000256" key="8">
    <source>
        <dbReference type="ARBA" id="ARBA00023011"/>
    </source>
</evidence>
<organism evidence="15 16">
    <name type="scientific">Saccharata proteae CBS 121410</name>
    <dbReference type="NCBI Taxonomy" id="1314787"/>
    <lineage>
        <taxon>Eukaryota</taxon>
        <taxon>Fungi</taxon>
        <taxon>Dikarya</taxon>
        <taxon>Ascomycota</taxon>
        <taxon>Pezizomycotina</taxon>
        <taxon>Dothideomycetes</taxon>
        <taxon>Dothideomycetes incertae sedis</taxon>
        <taxon>Botryosphaeriales</taxon>
        <taxon>Saccharataceae</taxon>
        <taxon>Saccharata</taxon>
    </lineage>
</organism>
<dbReference type="PANTHER" id="PTHR21257">
    <property type="entry name" value="DELTA(14)-STEROL REDUCTASE"/>
    <property type="match status" value="1"/>
</dbReference>
<feature type="transmembrane region" description="Helical" evidence="13">
    <location>
        <begin position="264"/>
        <end position="284"/>
    </location>
</feature>
<dbReference type="InterPro" id="IPR018083">
    <property type="entry name" value="Sterol_reductase_CS"/>
</dbReference>
<sequence length="504" mass="56448">MAQVRERKPKNESQASVATPAEEKSHYEFGGPLGAVGVSFGLPILCYIFAFVCNDVSGCPAPSTLHPSTLTLDQLKKDVGWQGWSSLINLNSVLATLGYYLFSLLLNVVLPAEEVEGVQLRSGGRLKYRFNAFSSAIVTMVIAAVGTAVYGAHFPVWTFVWDNYVPILTTNILISYALATFCYVRSFSVKRGNPEMRELAAGGHTGNLIYDWFIGRELNPRVHLPFFGEIDIKAFMELRPGLLAWILFDLAFAAHQYASFGKVTASMIIVTIAQAFYVFDALYMEPAILTTMDLTTDGFGTMLAFGDLVWVPFTYSLQARYLAVHPKELSYLEIFIILAVQGAGYYIFRAANNEKNRFRTNPQDPKVKHLKYMETSAGSKLIISGWWGTARHINYLGDWLMSWAYVLPTGLAGYIIQYSSQAPDSDGQSPADGSIIGGQPVMTEVVPGEAKGWGMIITYFFMVYFAVLLIHREQRDEEKCKAKYGKDWDKYCQKVPWRIIPYVY</sequence>
<keyword evidence="12 13" id="KW-0753">Steroid metabolism</keyword>